<dbReference type="GO" id="GO:0005524">
    <property type="term" value="F:ATP binding"/>
    <property type="evidence" value="ECO:0007669"/>
    <property type="project" value="UniProtKB-KW"/>
</dbReference>
<evidence type="ECO:0000313" key="2">
    <source>
        <dbReference type="EMBL" id="OGE84809.1"/>
    </source>
</evidence>
<organism evidence="2 3">
    <name type="scientific">Candidatus Doudnabacteria bacterium RIFCSPHIGHO2_02_FULL_46_11</name>
    <dbReference type="NCBI Taxonomy" id="1817832"/>
    <lineage>
        <taxon>Bacteria</taxon>
        <taxon>Candidatus Doudnaibacteriota</taxon>
    </lineage>
</organism>
<dbReference type="PANTHER" id="PTHR15004:SF0">
    <property type="entry name" value="GLUTAMYL-TRNA(GLN) AMIDOTRANSFERASE SUBUNIT C, MITOCHONDRIAL"/>
    <property type="match status" value="1"/>
</dbReference>
<comment type="catalytic activity">
    <reaction evidence="1">
        <text>L-glutamyl-tRNA(Gln) + L-glutamine + ATP + H2O = L-glutaminyl-tRNA(Gln) + L-glutamate + ADP + phosphate + H(+)</text>
        <dbReference type="Rhea" id="RHEA:17521"/>
        <dbReference type="Rhea" id="RHEA-COMP:9681"/>
        <dbReference type="Rhea" id="RHEA-COMP:9684"/>
        <dbReference type="ChEBI" id="CHEBI:15377"/>
        <dbReference type="ChEBI" id="CHEBI:15378"/>
        <dbReference type="ChEBI" id="CHEBI:29985"/>
        <dbReference type="ChEBI" id="CHEBI:30616"/>
        <dbReference type="ChEBI" id="CHEBI:43474"/>
        <dbReference type="ChEBI" id="CHEBI:58359"/>
        <dbReference type="ChEBI" id="CHEBI:78520"/>
        <dbReference type="ChEBI" id="CHEBI:78521"/>
        <dbReference type="ChEBI" id="CHEBI:456216"/>
    </reaction>
</comment>
<protein>
    <recommendedName>
        <fullName evidence="1">Aspartyl/glutamyl-tRNA(Asn/Gln) amidotransferase subunit C</fullName>
        <shortName evidence="1">Asp/Glu-ADT subunit C</shortName>
        <ecNumber evidence="1">6.3.5.-</ecNumber>
    </recommendedName>
</protein>
<comment type="caution">
    <text evidence="2">The sequence shown here is derived from an EMBL/GenBank/DDBJ whole genome shotgun (WGS) entry which is preliminary data.</text>
</comment>
<dbReference type="GO" id="GO:0006450">
    <property type="term" value="P:regulation of translational fidelity"/>
    <property type="evidence" value="ECO:0007669"/>
    <property type="project" value="InterPro"/>
</dbReference>
<dbReference type="InterPro" id="IPR036113">
    <property type="entry name" value="Asp/Glu-ADT_sf_sub_c"/>
</dbReference>
<keyword evidence="1" id="KW-0436">Ligase</keyword>
<sequence>MAITLEEVRKVAVLARLKLTPEEEQKYAAELSSILDYVDQLKQVSAPTVGANLTVAHKQEELRPDETDGGRFQGEILKLAPTKKGDYLSVPAVFGEE</sequence>
<dbReference type="InterPro" id="IPR003837">
    <property type="entry name" value="GatC"/>
</dbReference>
<dbReference type="Pfam" id="PF02686">
    <property type="entry name" value="GatC"/>
    <property type="match status" value="1"/>
</dbReference>
<dbReference type="SUPFAM" id="SSF141000">
    <property type="entry name" value="Glu-tRNAGln amidotransferase C subunit"/>
    <property type="match status" value="1"/>
</dbReference>
<accession>A0A1F5P4E8</accession>
<keyword evidence="1" id="KW-0648">Protein biosynthesis</keyword>
<comment type="subunit">
    <text evidence="1">Heterotrimer of A, B and C subunits.</text>
</comment>
<dbReference type="GO" id="GO:0070681">
    <property type="term" value="P:glutaminyl-tRNAGln biosynthesis via transamidation"/>
    <property type="evidence" value="ECO:0007669"/>
    <property type="project" value="TreeGrafter"/>
</dbReference>
<dbReference type="Gene3D" id="1.10.20.60">
    <property type="entry name" value="Glu-tRNAGln amidotransferase C subunit, N-terminal domain"/>
    <property type="match status" value="1"/>
</dbReference>
<comment type="function">
    <text evidence="1">Allows the formation of correctly charged Asn-tRNA(Asn) or Gln-tRNA(Gln) through the transamidation of misacylated Asp-tRNA(Asn) or Glu-tRNA(Gln) in organisms which lack either or both of asparaginyl-tRNA or glutaminyl-tRNA synthetases. The reaction takes place in the presence of glutamine and ATP through an activated phospho-Asp-tRNA(Asn) or phospho-Glu-tRNA(Gln).</text>
</comment>
<dbReference type="Proteomes" id="UP000176786">
    <property type="component" value="Unassembled WGS sequence"/>
</dbReference>
<dbReference type="AlphaFoldDB" id="A0A1F5P4E8"/>
<dbReference type="EC" id="6.3.5.-" evidence="1"/>
<dbReference type="STRING" id="1817832.A3J48_01180"/>
<dbReference type="GO" id="GO:0050567">
    <property type="term" value="F:glutaminyl-tRNA synthase (glutamine-hydrolyzing) activity"/>
    <property type="evidence" value="ECO:0007669"/>
    <property type="project" value="UniProtKB-UniRule"/>
</dbReference>
<keyword evidence="1" id="KW-0067">ATP-binding</keyword>
<reference evidence="2 3" key="1">
    <citation type="journal article" date="2016" name="Nat. Commun.">
        <title>Thousands of microbial genomes shed light on interconnected biogeochemical processes in an aquifer system.</title>
        <authorList>
            <person name="Anantharaman K."/>
            <person name="Brown C.T."/>
            <person name="Hug L.A."/>
            <person name="Sharon I."/>
            <person name="Castelle C.J."/>
            <person name="Probst A.J."/>
            <person name="Thomas B.C."/>
            <person name="Singh A."/>
            <person name="Wilkins M.J."/>
            <person name="Karaoz U."/>
            <person name="Brodie E.L."/>
            <person name="Williams K.H."/>
            <person name="Hubbard S.S."/>
            <person name="Banfield J.F."/>
        </authorList>
    </citation>
    <scope>NUCLEOTIDE SEQUENCE [LARGE SCALE GENOMIC DNA]</scope>
</reference>
<dbReference type="PANTHER" id="PTHR15004">
    <property type="entry name" value="GLUTAMYL-TRNA(GLN) AMIDOTRANSFERASE SUBUNIT C, MITOCHONDRIAL"/>
    <property type="match status" value="1"/>
</dbReference>
<comment type="catalytic activity">
    <reaction evidence="1">
        <text>L-aspartyl-tRNA(Asn) + L-glutamine + ATP + H2O = L-asparaginyl-tRNA(Asn) + L-glutamate + ADP + phosphate + 2 H(+)</text>
        <dbReference type="Rhea" id="RHEA:14513"/>
        <dbReference type="Rhea" id="RHEA-COMP:9674"/>
        <dbReference type="Rhea" id="RHEA-COMP:9677"/>
        <dbReference type="ChEBI" id="CHEBI:15377"/>
        <dbReference type="ChEBI" id="CHEBI:15378"/>
        <dbReference type="ChEBI" id="CHEBI:29985"/>
        <dbReference type="ChEBI" id="CHEBI:30616"/>
        <dbReference type="ChEBI" id="CHEBI:43474"/>
        <dbReference type="ChEBI" id="CHEBI:58359"/>
        <dbReference type="ChEBI" id="CHEBI:78515"/>
        <dbReference type="ChEBI" id="CHEBI:78516"/>
        <dbReference type="ChEBI" id="CHEBI:456216"/>
    </reaction>
</comment>
<name>A0A1F5P4E8_9BACT</name>
<dbReference type="GO" id="GO:0050566">
    <property type="term" value="F:asparaginyl-tRNA synthase (glutamine-hydrolyzing) activity"/>
    <property type="evidence" value="ECO:0007669"/>
    <property type="project" value="RHEA"/>
</dbReference>
<comment type="similarity">
    <text evidence="1">Belongs to the GatC family.</text>
</comment>
<proteinExistence type="inferred from homology"/>
<dbReference type="EMBL" id="MFES01000034">
    <property type="protein sequence ID" value="OGE84809.1"/>
    <property type="molecule type" value="Genomic_DNA"/>
</dbReference>
<dbReference type="NCBIfam" id="TIGR00135">
    <property type="entry name" value="gatC"/>
    <property type="match status" value="1"/>
</dbReference>
<evidence type="ECO:0000313" key="3">
    <source>
        <dbReference type="Proteomes" id="UP000176786"/>
    </source>
</evidence>
<dbReference type="GO" id="GO:0006412">
    <property type="term" value="P:translation"/>
    <property type="evidence" value="ECO:0007669"/>
    <property type="project" value="UniProtKB-UniRule"/>
</dbReference>
<dbReference type="HAMAP" id="MF_00122">
    <property type="entry name" value="GatC"/>
    <property type="match status" value="1"/>
</dbReference>
<evidence type="ECO:0000256" key="1">
    <source>
        <dbReference type="HAMAP-Rule" id="MF_00122"/>
    </source>
</evidence>
<keyword evidence="1" id="KW-0547">Nucleotide-binding</keyword>
<gene>
    <name evidence="1" type="primary">gatC</name>
    <name evidence="2" type="ORF">A3J48_01180</name>
</gene>